<comment type="caution">
    <text evidence="1">The sequence shown here is derived from an EMBL/GenBank/DDBJ whole genome shotgun (WGS) entry which is preliminary data.</text>
</comment>
<accession>A0A1S1V9I9</accession>
<dbReference type="STRING" id="39480.EUAN_08590"/>
<dbReference type="AlphaFoldDB" id="A0A1S1V9I9"/>
<dbReference type="EMBL" id="MKIE01000002">
    <property type="protein sequence ID" value="OHW63075.1"/>
    <property type="molecule type" value="Genomic_DNA"/>
</dbReference>
<proteinExistence type="predicted"/>
<dbReference type="OrthoDB" id="2616789at2"/>
<reference evidence="1 2" key="1">
    <citation type="submission" date="2016-09" db="EMBL/GenBank/DDBJ databases">
        <title>Genome sequence of Eubacterium angustum.</title>
        <authorList>
            <person name="Poehlein A."/>
            <person name="Daniel R."/>
        </authorList>
    </citation>
    <scope>NUCLEOTIDE SEQUENCE [LARGE SCALE GENOMIC DNA]</scope>
    <source>
        <strain evidence="1 2">DSM 1989</strain>
    </source>
</reference>
<gene>
    <name evidence="1" type="ORF">EUAN_08590</name>
</gene>
<evidence type="ECO:0000313" key="2">
    <source>
        <dbReference type="Proteomes" id="UP000180254"/>
    </source>
</evidence>
<name>A0A1S1V9I9_9FIRM</name>
<organism evidence="1 2">
    <name type="scientific">Andreesenia angusta</name>
    <dbReference type="NCBI Taxonomy" id="39480"/>
    <lineage>
        <taxon>Bacteria</taxon>
        <taxon>Bacillati</taxon>
        <taxon>Bacillota</taxon>
        <taxon>Tissierellia</taxon>
        <taxon>Tissierellales</taxon>
        <taxon>Gottschalkiaceae</taxon>
        <taxon>Andreesenia</taxon>
    </lineage>
</organism>
<dbReference type="RefSeq" id="WP_071062004.1">
    <property type="nucleotide sequence ID" value="NZ_MKIE01000002.1"/>
</dbReference>
<protein>
    <submittedName>
        <fullName evidence="1">Uncharacterized protein</fullName>
    </submittedName>
</protein>
<dbReference type="Proteomes" id="UP000180254">
    <property type="component" value="Unassembled WGS sequence"/>
</dbReference>
<evidence type="ECO:0000313" key="1">
    <source>
        <dbReference type="EMBL" id="OHW63075.1"/>
    </source>
</evidence>
<sequence>MINVSRAILHPKLSQSIQLFRKSGAWVKGRFEQVENPLTMQGVVSPAKPQDIEMIPEGDRVGGEIAIFTTGEVFVTSDSGTSDEVSWNGERYKIYAVQPYRDYGYYKSIAVRKDSR</sequence>
<keyword evidence="2" id="KW-1185">Reference proteome</keyword>